<name>A0ABR9VE11_9CYAN</name>
<accession>A0ABR9VE11</accession>
<dbReference type="RefSeq" id="WP_193942845.1">
    <property type="nucleotide sequence ID" value="NZ_JADEWB010000058.1"/>
</dbReference>
<evidence type="ECO:0000313" key="2">
    <source>
        <dbReference type="Proteomes" id="UP000606776"/>
    </source>
</evidence>
<comment type="caution">
    <text evidence="1">The sequence shown here is derived from an EMBL/GenBank/DDBJ whole genome shotgun (WGS) entry which is preliminary data.</text>
</comment>
<dbReference type="EMBL" id="JADEWB010000058">
    <property type="protein sequence ID" value="MBE9236726.1"/>
    <property type="molecule type" value="Genomic_DNA"/>
</dbReference>
<organism evidence="1 2">
    <name type="scientific">Sphaerospermopsis aphanizomenoides LEGE 00250</name>
    <dbReference type="NCBI Taxonomy" id="2777972"/>
    <lineage>
        <taxon>Bacteria</taxon>
        <taxon>Bacillati</taxon>
        <taxon>Cyanobacteriota</taxon>
        <taxon>Cyanophyceae</taxon>
        <taxon>Nostocales</taxon>
        <taxon>Aphanizomenonaceae</taxon>
        <taxon>Sphaerospermopsis</taxon>
        <taxon>Sphaerospermopsis aphanizomenoides</taxon>
    </lineage>
</organism>
<dbReference type="Proteomes" id="UP000606776">
    <property type="component" value="Unassembled WGS sequence"/>
</dbReference>
<reference evidence="1 2" key="1">
    <citation type="submission" date="2020-10" db="EMBL/GenBank/DDBJ databases">
        <authorList>
            <person name="Castelo-Branco R."/>
            <person name="Eusebio N."/>
            <person name="Adriana R."/>
            <person name="Vieira A."/>
            <person name="Brugerolle De Fraissinette N."/>
            <person name="Rezende De Castro R."/>
            <person name="Schneider M.P."/>
            <person name="Vasconcelos V."/>
            <person name="Leao P.N."/>
        </authorList>
    </citation>
    <scope>NUCLEOTIDE SEQUENCE [LARGE SCALE GENOMIC DNA]</scope>
    <source>
        <strain evidence="1 2">LEGE 00250</strain>
    </source>
</reference>
<protein>
    <submittedName>
        <fullName evidence="1">Uncharacterized protein</fullName>
    </submittedName>
</protein>
<sequence>MLRPYDYYQFNDKIIFRMLRPYDYYQFNDKIIFRMLRPYDYYVLSGRSRSRAADDQLLI</sequence>
<keyword evidence="2" id="KW-1185">Reference proteome</keyword>
<proteinExistence type="predicted"/>
<evidence type="ECO:0000313" key="1">
    <source>
        <dbReference type="EMBL" id="MBE9236726.1"/>
    </source>
</evidence>
<gene>
    <name evidence="1" type="ORF">IQ227_11990</name>
</gene>